<evidence type="ECO:0000313" key="2">
    <source>
        <dbReference type="Proteomes" id="UP000664940"/>
    </source>
</evidence>
<accession>A0A834BDT4</accession>
<organism evidence="1 2">
    <name type="scientific">Phyllostomus discolor</name>
    <name type="common">pale spear-nosed bat</name>
    <dbReference type="NCBI Taxonomy" id="89673"/>
    <lineage>
        <taxon>Eukaryota</taxon>
        <taxon>Metazoa</taxon>
        <taxon>Chordata</taxon>
        <taxon>Craniata</taxon>
        <taxon>Vertebrata</taxon>
        <taxon>Euteleostomi</taxon>
        <taxon>Mammalia</taxon>
        <taxon>Eutheria</taxon>
        <taxon>Laurasiatheria</taxon>
        <taxon>Chiroptera</taxon>
        <taxon>Yangochiroptera</taxon>
        <taxon>Phyllostomidae</taxon>
        <taxon>Phyllostominae</taxon>
        <taxon>Phyllostomus</taxon>
    </lineage>
</organism>
<protein>
    <submittedName>
        <fullName evidence="1">Uncharacterized protein</fullName>
    </submittedName>
</protein>
<comment type="caution">
    <text evidence="1">The sequence shown here is derived from an EMBL/GenBank/DDBJ whole genome shotgun (WGS) entry which is preliminary data.</text>
</comment>
<sequence>MSLFFILHSWIPSGQTLYASFSLFSSLGHLICSVQIKIFTSILDHILSLTSYIQPIRKSSCLYIQKIYSLYLTISVTTIFSKLPVFIDWTSATLPNSLPYCYSHPQYILPVEVGAILQKCKLDHTMHLLKILQSIPCDLE</sequence>
<reference evidence="1 2" key="1">
    <citation type="journal article" date="2020" name="Nature">
        <title>Six reference-quality genomes reveal evolution of bat adaptations.</title>
        <authorList>
            <person name="Jebb D."/>
            <person name="Huang Z."/>
            <person name="Pippel M."/>
            <person name="Hughes G.M."/>
            <person name="Lavrichenko K."/>
            <person name="Devanna P."/>
            <person name="Winkler S."/>
            <person name="Jermiin L.S."/>
            <person name="Skirmuntt E.C."/>
            <person name="Katzourakis A."/>
            <person name="Burkitt-Gray L."/>
            <person name="Ray D.A."/>
            <person name="Sullivan K.A.M."/>
            <person name="Roscito J.G."/>
            <person name="Kirilenko B.M."/>
            <person name="Davalos L.M."/>
            <person name="Corthals A.P."/>
            <person name="Power M.L."/>
            <person name="Jones G."/>
            <person name="Ransome R.D."/>
            <person name="Dechmann D.K.N."/>
            <person name="Locatelli A.G."/>
            <person name="Puechmaille S.J."/>
            <person name="Fedrigo O."/>
            <person name="Jarvis E.D."/>
            <person name="Hiller M."/>
            <person name="Vernes S.C."/>
            <person name="Myers E.W."/>
            <person name="Teeling E.C."/>
        </authorList>
    </citation>
    <scope>NUCLEOTIDE SEQUENCE [LARGE SCALE GENOMIC DNA]</scope>
    <source>
        <strain evidence="1">Bat1K_MPI-CBG_1</strain>
    </source>
</reference>
<dbReference type="EMBL" id="JABVXQ010000001">
    <property type="protein sequence ID" value="KAF6130848.1"/>
    <property type="molecule type" value="Genomic_DNA"/>
</dbReference>
<evidence type="ECO:0000313" key="1">
    <source>
        <dbReference type="EMBL" id="KAF6130848.1"/>
    </source>
</evidence>
<name>A0A834BDT4_9CHIR</name>
<proteinExistence type="predicted"/>
<gene>
    <name evidence="1" type="ORF">HJG60_007821</name>
</gene>
<dbReference type="Proteomes" id="UP000664940">
    <property type="component" value="Unassembled WGS sequence"/>
</dbReference>
<dbReference type="AlphaFoldDB" id="A0A834BDT4"/>